<evidence type="ECO:0000313" key="4">
    <source>
        <dbReference type="EMBL" id="PWN94438.1"/>
    </source>
</evidence>
<evidence type="ECO:0000259" key="3">
    <source>
        <dbReference type="Pfam" id="PF07985"/>
    </source>
</evidence>
<feature type="compositionally biased region" description="Basic and acidic residues" evidence="2">
    <location>
        <begin position="111"/>
        <end position="121"/>
    </location>
</feature>
<dbReference type="RefSeq" id="XP_025594717.1">
    <property type="nucleotide sequence ID" value="XM_025744520.1"/>
</dbReference>
<sequence length="121" mass="13372">MPHCGRALYEALLRANWSARGLERLVLLCNAFARYADLAIKLETESPCLSRILPHLHAEPLPSLPPPHHDALNDVCLQRFAPRAPDGARIEPSALPASFWQLPPPPPASEDEGRKGDEEVQ</sequence>
<dbReference type="GO" id="GO:0005737">
    <property type="term" value="C:cytoplasm"/>
    <property type="evidence" value="ECO:0007669"/>
    <property type="project" value="TreeGrafter"/>
</dbReference>
<protein>
    <recommendedName>
        <fullName evidence="3">SRR1-like domain-containing protein</fullName>
    </recommendedName>
</protein>
<evidence type="ECO:0000256" key="2">
    <source>
        <dbReference type="SAM" id="MobiDB-lite"/>
    </source>
</evidence>
<dbReference type="InterPro" id="IPR040044">
    <property type="entry name" value="SRR1L"/>
</dbReference>
<dbReference type="InterPro" id="IPR012942">
    <property type="entry name" value="SRR1-like"/>
</dbReference>
<dbReference type="EMBL" id="KZ819318">
    <property type="protein sequence ID" value="PWN94438.1"/>
    <property type="molecule type" value="Genomic_DNA"/>
</dbReference>
<proteinExistence type="inferred from homology"/>
<accession>A0A316Z0H8</accession>
<dbReference type="AlphaFoldDB" id="A0A316Z0H8"/>
<organism evidence="4 5">
    <name type="scientific">Tilletiopsis washingtonensis</name>
    <dbReference type="NCBI Taxonomy" id="58919"/>
    <lineage>
        <taxon>Eukaryota</taxon>
        <taxon>Fungi</taxon>
        <taxon>Dikarya</taxon>
        <taxon>Basidiomycota</taxon>
        <taxon>Ustilaginomycotina</taxon>
        <taxon>Exobasidiomycetes</taxon>
        <taxon>Entylomatales</taxon>
        <taxon>Entylomatales incertae sedis</taxon>
        <taxon>Tilletiopsis</taxon>
    </lineage>
</organism>
<evidence type="ECO:0000313" key="5">
    <source>
        <dbReference type="Proteomes" id="UP000245946"/>
    </source>
</evidence>
<reference evidence="4 5" key="1">
    <citation type="journal article" date="2018" name="Mol. Biol. Evol.">
        <title>Broad Genomic Sampling Reveals a Smut Pathogenic Ancestry of the Fungal Clade Ustilaginomycotina.</title>
        <authorList>
            <person name="Kijpornyongpan T."/>
            <person name="Mondo S.J."/>
            <person name="Barry K."/>
            <person name="Sandor L."/>
            <person name="Lee J."/>
            <person name="Lipzen A."/>
            <person name="Pangilinan J."/>
            <person name="LaButti K."/>
            <person name="Hainaut M."/>
            <person name="Henrissat B."/>
            <person name="Grigoriev I.V."/>
            <person name="Spatafora J.W."/>
            <person name="Aime M.C."/>
        </authorList>
    </citation>
    <scope>NUCLEOTIDE SEQUENCE [LARGE SCALE GENOMIC DNA]</scope>
    <source>
        <strain evidence="4 5">MCA 4186</strain>
    </source>
</reference>
<keyword evidence="5" id="KW-1185">Reference proteome</keyword>
<dbReference type="GO" id="GO:0005634">
    <property type="term" value="C:nucleus"/>
    <property type="evidence" value="ECO:0007669"/>
    <property type="project" value="TreeGrafter"/>
</dbReference>
<gene>
    <name evidence="4" type="ORF">FA09DRAFT_342032</name>
</gene>
<dbReference type="Proteomes" id="UP000245946">
    <property type="component" value="Unassembled WGS sequence"/>
</dbReference>
<feature type="domain" description="SRR1-like" evidence="3">
    <location>
        <begin position="1"/>
        <end position="78"/>
    </location>
</feature>
<dbReference type="PANTHER" id="PTHR28626:SF3">
    <property type="entry name" value="SRR1-LIKE PROTEIN"/>
    <property type="match status" value="1"/>
</dbReference>
<comment type="similarity">
    <text evidence="1">Belongs to the SRR1 family.</text>
</comment>
<evidence type="ECO:0000256" key="1">
    <source>
        <dbReference type="ARBA" id="ARBA00009856"/>
    </source>
</evidence>
<feature type="region of interest" description="Disordered" evidence="2">
    <location>
        <begin position="87"/>
        <end position="121"/>
    </location>
</feature>
<dbReference type="GeneID" id="37272064"/>
<dbReference type="PANTHER" id="PTHR28626">
    <property type="entry name" value="SRR1-LIKE PROTEIN"/>
    <property type="match status" value="1"/>
</dbReference>
<name>A0A316Z0H8_9BASI</name>
<dbReference type="OrthoDB" id="551431at2759"/>
<dbReference type="Pfam" id="PF07985">
    <property type="entry name" value="SRR1"/>
    <property type="match status" value="1"/>
</dbReference>